<accession>A0A699L407</accession>
<organism evidence="1">
    <name type="scientific">Tanacetum cinerariifolium</name>
    <name type="common">Dalmatian daisy</name>
    <name type="synonym">Chrysanthemum cinerariifolium</name>
    <dbReference type="NCBI Taxonomy" id="118510"/>
    <lineage>
        <taxon>Eukaryota</taxon>
        <taxon>Viridiplantae</taxon>
        <taxon>Streptophyta</taxon>
        <taxon>Embryophyta</taxon>
        <taxon>Tracheophyta</taxon>
        <taxon>Spermatophyta</taxon>
        <taxon>Magnoliopsida</taxon>
        <taxon>eudicotyledons</taxon>
        <taxon>Gunneridae</taxon>
        <taxon>Pentapetalae</taxon>
        <taxon>asterids</taxon>
        <taxon>campanulids</taxon>
        <taxon>Asterales</taxon>
        <taxon>Asteraceae</taxon>
        <taxon>Asteroideae</taxon>
        <taxon>Anthemideae</taxon>
        <taxon>Anthemidinae</taxon>
        <taxon>Tanacetum</taxon>
    </lineage>
</organism>
<dbReference type="EMBL" id="BKCJ010582310">
    <property type="protein sequence ID" value="GFB23707.1"/>
    <property type="molecule type" value="Genomic_DNA"/>
</dbReference>
<gene>
    <name evidence="1" type="ORF">Tci_695678</name>
</gene>
<reference evidence="1" key="1">
    <citation type="journal article" date="2019" name="Sci. Rep.">
        <title>Draft genome of Tanacetum cinerariifolium, the natural source of mosquito coil.</title>
        <authorList>
            <person name="Yamashiro T."/>
            <person name="Shiraishi A."/>
            <person name="Satake H."/>
            <person name="Nakayama K."/>
        </authorList>
    </citation>
    <scope>NUCLEOTIDE SEQUENCE</scope>
</reference>
<name>A0A699L407_TANCI</name>
<dbReference type="PANTHER" id="PTHR11439">
    <property type="entry name" value="GAG-POL-RELATED RETROTRANSPOSON"/>
    <property type="match status" value="1"/>
</dbReference>
<feature type="non-terminal residue" evidence="1">
    <location>
        <position position="1"/>
    </location>
</feature>
<sequence length="172" mass="19142">GTLSRYKTRLVANGSTQIEGVDVDETFSPVVKPGISVTRDSTGMFLSQRKYATEILEQAHMVGCNSSRTPVVTESKLGDDGDPVSDPTLYRSPAGSLQYFTFTRLDISYAVQQVCLHMHYPREPHFSALKRILRLVRGVPLPRDRLQAIVSFLATTYSRGPLNANRRSLILV</sequence>
<evidence type="ECO:0000313" key="1">
    <source>
        <dbReference type="EMBL" id="GFB23707.1"/>
    </source>
</evidence>
<protein>
    <submittedName>
        <fullName evidence="1">Ribonuclease H-like domain-containing protein</fullName>
    </submittedName>
</protein>
<dbReference type="PANTHER" id="PTHR11439:SF524">
    <property type="entry name" value="RNA-DIRECTED DNA POLYMERASE, PROTEIN KINASE RLK-PELLE-DLSV FAMILY"/>
    <property type="match status" value="1"/>
</dbReference>
<comment type="caution">
    <text evidence="1">The sequence shown here is derived from an EMBL/GenBank/DDBJ whole genome shotgun (WGS) entry which is preliminary data.</text>
</comment>
<proteinExistence type="predicted"/>
<dbReference type="AlphaFoldDB" id="A0A699L407"/>
<feature type="non-terminal residue" evidence="1">
    <location>
        <position position="172"/>
    </location>
</feature>